<proteinExistence type="predicted"/>
<dbReference type="Proteomes" id="UP000070433">
    <property type="component" value="Chromosome"/>
</dbReference>
<gene>
    <name evidence="2" type="ORF">UC35_19675</name>
</gene>
<dbReference type="InterPro" id="IPR036291">
    <property type="entry name" value="NAD(P)-bd_dom_sf"/>
</dbReference>
<dbReference type="InterPro" id="IPR016040">
    <property type="entry name" value="NAD(P)-bd_dom"/>
</dbReference>
<evidence type="ECO:0000259" key="1">
    <source>
        <dbReference type="Pfam" id="PF13460"/>
    </source>
</evidence>
<dbReference type="AlphaFoldDB" id="A0A127JXB4"/>
<accession>A0A127JXB4</accession>
<dbReference type="PANTHER" id="PTHR14097">
    <property type="entry name" value="OXIDOREDUCTASE HTATIP2"/>
    <property type="match status" value="1"/>
</dbReference>
<reference evidence="2 3" key="1">
    <citation type="journal article" date="2014" name="Int. J. Syst. Evol. Microbiol.">
        <title>Ramlibacter solisilvae sp. nov., isolated from forest soil, and emended description of the genus Ramlibacter.</title>
        <authorList>
            <person name="Lee H.J."/>
            <person name="Lee S.H."/>
            <person name="Lee S.S."/>
            <person name="Lee J.S."/>
            <person name="Kim Y."/>
            <person name="Kim S.C."/>
            <person name="Jeon C.O."/>
        </authorList>
    </citation>
    <scope>NUCLEOTIDE SEQUENCE [LARGE SCALE GENOMIC DNA]</scope>
    <source>
        <strain evidence="2 3">5-10</strain>
    </source>
</reference>
<dbReference type="SUPFAM" id="SSF51735">
    <property type="entry name" value="NAD(P)-binding Rossmann-fold domains"/>
    <property type="match status" value="1"/>
</dbReference>
<evidence type="ECO:0000313" key="2">
    <source>
        <dbReference type="EMBL" id="AMO24648.1"/>
    </source>
</evidence>
<dbReference type="OrthoDB" id="9798632at2"/>
<sequence>MQARTALLAGATGLVGRELLKGLLADAAVGAVHTLGRRPLDLAHPKLTHHTVDFKSLPALPPADEVYLALGTTIKVAGSQEAFRAVDYDANLAVAKAALAAGARRAGLVSAMGAGTRSSVFYSRVKGELEDALAQLGFESLVIARPSMLAGDRGALGQPVRGGEVLALRISRRLRPLIPANYRSIAAADVARALLREVPRASGRRVLLSGQMQSA</sequence>
<dbReference type="EMBL" id="CP010951">
    <property type="protein sequence ID" value="AMO24648.1"/>
    <property type="molecule type" value="Genomic_DNA"/>
</dbReference>
<keyword evidence="3" id="KW-1185">Reference proteome</keyword>
<dbReference type="PATRIC" id="fig|94132.3.peg.4014"/>
<protein>
    <submittedName>
        <fullName evidence="2">Nucleoside-diphosphate sugar epimerase</fullName>
    </submittedName>
</protein>
<name>A0A127JXB4_9BURK</name>
<organism evidence="2 3">
    <name type="scientific">Ramlibacter tataouinensis</name>
    <dbReference type="NCBI Taxonomy" id="94132"/>
    <lineage>
        <taxon>Bacteria</taxon>
        <taxon>Pseudomonadati</taxon>
        <taxon>Pseudomonadota</taxon>
        <taxon>Betaproteobacteria</taxon>
        <taxon>Burkholderiales</taxon>
        <taxon>Comamonadaceae</taxon>
        <taxon>Ramlibacter</taxon>
    </lineage>
</organism>
<dbReference type="RefSeq" id="WP_061502710.1">
    <property type="nucleotide sequence ID" value="NZ_CP010951.1"/>
</dbReference>
<evidence type="ECO:0000313" key="3">
    <source>
        <dbReference type="Proteomes" id="UP000070433"/>
    </source>
</evidence>
<feature type="domain" description="NAD(P)-binding" evidence="1">
    <location>
        <begin position="10"/>
        <end position="152"/>
    </location>
</feature>
<dbReference type="Gene3D" id="3.40.50.720">
    <property type="entry name" value="NAD(P)-binding Rossmann-like Domain"/>
    <property type="match status" value="1"/>
</dbReference>
<dbReference type="Pfam" id="PF13460">
    <property type="entry name" value="NAD_binding_10"/>
    <property type="match status" value="1"/>
</dbReference>
<dbReference type="PANTHER" id="PTHR14097:SF7">
    <property type="entry name" value="OXIDOREDUCTASE HTATIP2"/>
    <property type="match status" value="1"/>
</dbReference>